<accession>A0A919CN49</accession>
<protein>
    <recommendedName>
        <fullName evidence="3">Response regulatory domain-containing protein</fullName>
    </recommendedName>
</protein>
<organism evidence="4 5">
    <name type="scientific">Thalassobaculum fulvum</name>
    <dbReference type="NCBI Taxonomy" id="1633335"/>
    <lineage>
        <taxon>Bacteria</taxon>
        <taxon>Pseudomonadati</taxon>
        <taxon>Pseudomonadota</taxon>
        <taxon>Alphaproteobacteria</taxon>
        <taxon>Rhodospirillales</taxon>
        <taxon>Thalassobaculaceae</taxon>
        <taxon>Thalassobaculum</taxon>
    </lineage>
</organism>
<reference evidence="4" key="1">
    <citation type="journal article" date="2014" name="Int. J. Syst. Evol. Microbiol.">
        <title>Complete genome sequence of Corynebacterium casei LMG S-19264T (=DSM 44701T), isolated from a smear-ripened cheese.</title>
        <authorList>
            <consortium name="US DOE Joint Genome Institute (JGI-PGF)"/>
            <person name="Walter F."/>
            <person name="Albersmeier A."/>
            <person name="Kalinowski J."/>
            <person name="Ruckert C."/>
        </authorList>
    </citation>
    <scope>NUCLEOTIDE SEQUENCE</scope>
    <source>
        <strain evidence="4">KCTC 42651</strain>
    </source>
</reference>
<dbReference type="Proteomes" id="UP000630353">
    <property type="component" value="Unassembled WGS sequence"/>
</dbReference>
<gene>
    <name evidence="4" type="ORF">GCM10017083_06490</name>
</gene>
<dbReference type="RefSeq" id="WP_189987504.1">
    <property type="nucleotide sequence ID" value="NZ_BMZS01000002.1"/>
</dbReference>
<feature type="modified residue" description="4-aspartylphosphate" evidence="2">
    <location>
        <position position="51"/>
    </location>
</feature>
<dbReference type="Pfam" id="PF00072">
    <property type="entry name" value="Response_reg"/>
    <property type="match status" value="1"/>
</dbReference>
<dbReference type="InterPro" id="IPR050595">
    <property type="entry name" value="Bact_response_regulator"/>
</dbReference>
<proteinExistence type="predicted"/>
<dbReference type="SUPFAM" id="SSF52172">
    <property type="entry name" value="CheY-like"/>
    <property type="match status" value="1"/>
</dbReference>
<name>A0A919CN49_9PROT</name>
<dbReference type="AlphaFoldDB" id="A0A919CN49"/>
<feature type="domain" description="Response regulatory" evidence="3">
    <location>
        <begin position="2"/>
        <end position="118"/>
    </location>
</feature>
<dbReference type="PANTHER" id="PTHR44591:SF3">
    <property type="entry name" value="RESPONSE REGULATORY DOMAIN-CONTAINING PROTEIN"/>
    <property type="match status" value="1"/>
</dbReference>
<keyword evidence="1 2" id="KW-0597">Phosphoprotein</keyword>
<evidence type="ECO:0000256" key="2">
    <source>
        <dbReference type="PROSITE-ProRule" id="PRU00169"/>
    </source>
</evidence>
<evidence type="ECO:0000259" key="3">
    <source>
        <dbReference type="PROSITE" id="PS50110"/>
    </source>
</evidence>
<dbReference type="InterPro" id="IPR001789">
    <property type="entry name" value="Sig_transdc_resp-reg_receiver"/>
</dbReference>
<comment type="caution">
    <text evidence="4">The sequence shown here is derived from an EMBL/GenBank/DDBJ whole genome shotgun (WGS) entry which is preliminary data.</text>
</comment>
<evidence type="ECO:0000256" key="1">
    <source>
        <dbReference type="ARBA" id="ARBA00022553"/>
    </source>
</evidence>
<dbReference type="SMART" id="SM00448">
    <property type="entry name" value="REC"/>
    <property type="match status" value="1"/>
</dbReference>
<dbReference type="PROSITE" id="PS50110">
    <property type="entry name" value="RESPONSE_REGULATORY"/>
    <property type="match status" value="1"/>
</dbReference>
<dbReference type="InterPro" id="IPR011006">
    <property type="entry name" value="CheY-like_superfamily"/>
</dbReference>
<sequence>MRIYLVDDDAALRRALREVLERAGHEVRDDANGLATRRTLGDWLPDLVICDMLMPDAEGFEVLRTVRGGNSRAKFVMISGASGELSGFLDRAPLLGADAVLKKPFTPPDLLKLIDSLFPATSGAEEHEPCMR</sequence>
<evidence type="ECO:0000313" key="5">
    <source>
        <dbReference type="Proteomes" id="UP000630353"/>
    </source>
</evidence>
<dbReference type="Gene3D" id="3.40.50.2300">
    <property type="match status" value="1"/>
</dbReference>
<reference evidence="4" key="2">
    <citation type="submission" date="2020-09" db="EMBL/GenBank/DDBJ databases">
        <authorList>
            <person name="Sun Q."/>
            <person name="Kim S."/>
        </authorList>
    </citation>
    <scope>NUCLEOTIDE SEQUENCE</scope>
    <source>
        <strain evidence="4">KCTC 42651</strain>
    </source>
</reference>
<keyword evidence="5" id="KW-1185">Reference proteome</keyword>
<dbReference type="PANTHER" id="PTHR44591">
    <property type="entry name" value="STRESS RESPONSE REGULATOR PROTEIN 1"/>
    <property type="match status" value="1"/>
</dbReference>
<evidence type="ECO:0000313" key="4">
    <source>
        <dbReference type="EMBL" id="GHD41998.1"/>
    </source>
</evidence>
<dbReference type="CDD" id="cd00156">
    <property type="entry name" value="REC"/>
    <property type="match status" value="1"/>
</dbReference>
<dbReference type="EMBL" id="BMZS01000002">
    <property type="protein sequence ID" value="GHD41998.1"/>
    <property type="molecule type" value="Genomic_DNA"/>
</dbReference>
<dbReference type="GO" id="GO:0000160">
    <property type="term" value="P:phosphorelay signal transduction system"/>
    <property type="evidence" value="ECO:0007669"/>
    <property type="project" value="InterPro"/>
</dbReference>